<protein>
    <recommendedName>
        <fullName evidence="3">Protein FAR1-RELATED SEQUENCE</fullName>
    </recommendedName>
</protein>
<evidence type="ECO:0008006" key="3">
    <source>
        <dbReference type="Google" id="ProtNLM"/>
    </source>
</evidence>
<dbReference type="EMBL" id="JACEIK010004411">
    <property type="protein sequence ID" value="MCD9645388.1"/>
    <property type="molecule type" value="Genomic_DNA"/>
</dbReference>
<gene>
    <name evidence="1" type="ORF">HAX54_034265</name>
</gene>
<proteinExistence type="predicted"/>
<evidence type="ECO:0000313" key="2">
    <source>
        <dbReference type="Proteomes" id="UP000823775"/>
    </source>
</evidence>
<reference evidence="1 2" key="1">
    <citation type="journal article" date="2021" name="BMC Genomics">
        <title>Datura genome reveals duplications of psychoactive alkaloid biosynthetic genes and high mutation rate following tissue culture.</title>
        <authorList>
            <person name="Rajewski A."/>
            <person name="Carter-House D."/>
            <person name="Stajich J."/>
            <person name="Litt A."/>
        </authorList>
    </citation>
    <scope>NUCLEOTIDE SEQUENCE [LARGE SCALE GENOMIC DNA]</scope>
    <source>
        <strain evidence="1">AR-01</strain>
    </source>
</reference>
<comment type="caution">
    <text evidence="1">The sequence shown here is derived from an EMBL/GenBank/DDBJ whole genome shotgun (WGS) entry which is preliminary data.</text>
</comment>
<keyword evidence="2" id="KW-1185">Reference proteome</keyword>
<evidence type="ECO:0000313" key="1">
    <source>
        <dbReference type="EMBL" id="MCD9645388.1"/>
    </source>
</evidence>
<organism evidence="1 2">
    <name type="scientific">Datura stramonium</name>
    <name type="common">Jimsonweed</name>
    <name type="synonym">Common thornapple</name>
    <dbReference type="NCBI Taxonomy" id="4076"/>
    <lineage>
        <taxon>Eukaryota</taxon>
        <taxon>Viridiplantae</taxon>
        <taxon>Streptophyta</taxon>
        <taxon>Embryophyta</taxon>
        <taxon>Tracheophyta</taxon>
        <taxon>Spermatophyta</taxon>
        <taxon>Magnoliopsida</taxon>
        <taxon>eudicotyledons</taxon>
        <taxon>Gunneridae</taxon>
        <taxon>Pentapetalae</taxon>
        <taxon>asterids</taxon>
        <taxon>lamiids</taxon>
        <taxon>Solanales</taxon>
        <taxon>Solanaceae</taxon>
        <taxon>Solanoideae</taxon>
        <taxon>Datureae</taxon>
        <taxon>Datura</taxon>
    </lineage>
</organism>
<sequence>HALEILNILNVKDMIPTHYILKRWTKNVINMHGMDVNLVGKDSDSKVEVIARYSKEVDMYDDACVDMWPSLRRLVTLKEVMFHNMSH</sequence>
<name>A0ABS8VDN9_DATST</name>
<feature type="non-terminal residue" evidence="1">
    <location>
        <position position="1"/>
    </location>
</feature>
<accession>A0ABS8VDN9</accession>
<dbReference type="Proteomes" id="UP000823775">
    <property type="component" value="Unassembled WGS sequence"/>
</dbReference>